<dbReference type="AlphaFoldDB" id="A0A0P6XXB8"/>
<evidence type="ECO:0008006" key="4">
    <source>
        <dbReference type="Google" id="ProtNLM"/>
    </source>
</evidence>
<dbReference type="EMBL" id="LGHJ01000007">
    <property type="protein sequence ID" value="KPL78036.1"/>
    <property type="molecule type" value="Genomic_DNA"/>
</dbReference>
<dbReference type="PANTHER" id="PTHR12788">
    <property type="entry name" value="PROTEIN-TYROSINE SULFOTRANSFERASE 2"/>
    <property type="match status" value="1"/>
</dbReference>
<organism evidence="2 3">
    <name type="scientific">Bellilinea caldifistulae</name>
    <dbReference type="NCBI Taxonomy" id="360411"/>
    <lineage>
        <taxon>Bacteria</taxon>
        <taxon>Bacillati</taxon>
        <taxon>Chloroflexota</taxon>
        <taxon>Anaerolineae</taxon>
        <taxon>Anaerolineales</taxon>
        <taxon>Anaerolineaceae</taxon>
        <taxon>Bellilinea</taxon>
    </lineage>
</organism>
<dbReference type="InterPro" id="IPR026634">
    <property type="entry name" value="TPST-like"/>
</dbReference>
<dbReference type="STRING" id="360411.AC812_02145"/>
<dbReference type="PANTHER" id="PTHR12788:SF10">
    <property type="entry name" value="PROTEIN-TYROSINE SULFOTRANSFERASE"/>
    <property type="match status" value="1"/>
</dbReference>
<evidence type="ECO:0000313" key="2">
    <source>
        <dbReference type="EMBL" id="KPL78036.1"/>
    </source>
</evidence>
<dbReference type="SUPFAM" id="SSF52540">
    <property type="entry name" value="P-loop containing nucleoside triphosphate hydrolases"/>
    <property type="match status" value="1"/>
</dbReference>
<evidence type="ECO:0000313" key="3">
    <source>
        <dbReference type="Proteomes" id="UP000050514"/>
    </source>
</evidence>
<evidence type="ECO:0000256" key="1">
    <source>
        <dbReference type="ARBA" id="ARBA00022679"/>
    </source>
</evidence>
<dbReference type="Pfam" id="PF13469">
    <property type="entry name" value="Sulfotransfer_3"/>
    <property type="match status" value="1"/>
</dbReference>
<dbReference type="InterPro" id="IPR027417">
    <property type="entry name" value="P-loop_NTPase"/>
</dbReference>
<accession>A0A0P6XXB8</accession>
<proteinExistence type="predicted"/>
<dbReference type="Gene3D" id="3.40.50.300">
    <property type="entry name" value="P-loop containing nucleotide triphosphate hydrolases"/>
    <property type="match status" value="1"/>
</dbReference>
<sequence length="399" mass="46797">MESPPIFIVGVQRSGTTLLSAMLAAHSRMSCGPETHFFQRLAFENIENLVNPVHWPKNALDFIKSITFTNFTANTSQRISILEKYHRSEQQIYEYLKDQQPGVPAILNSIVLPYMHSLKKSRWVEKTPDHIKHLGLVREYFPDSPIIRIIRDPRDVALSLMNVPWGAKTFFEAIDYWKRMDELSNEFFTKDQCSYTLRFEDLVAETEFELKKLCEFLGENYEKSMLNTSTTGKQVNSQDVPWKKKVEQPVDKNRAYSWKNHLSDEMIRYTEGIIGIHLLRYGYPLTGNFPYLGEYFPKQIHFHFYSKKVSLIAENGIRFWKKETEEKPVATIFFGEPMKSKYFGTNILDRIKTIAYILKILIQTIVKKRTLYWLISEENQKFNGIGNKFLSILLKPFQL</sequence>
<name>A0A0P6XXB8_9CHLR</name>
<protein>
    <recommendedName>
        <fullName evidence="4">Sulfotransferase</fullName>
    </recommendedName>
</protein>
<dbReference type="RefSeq" id="WP_061916482.1">
    <property type="nucleotide sequence ID" value="NZ_DF967971.1"/>
</dbReference>
<comment type="caution">
    <text evidence="2">The sequence shown here is derived from an EMBL/GenBank/DDBJ whole genome shotgun (WGS) entry which is preliminary data.</text>
</comment>
<reference evidence="2 3" key="1">
    <citation type="submission" date="2015-07" db="EMBL/GenBank/DDBJ databases">
        <title>Draft genome of Bellilinea caldifistulae DSM 17877.</title>
        <authorList>
            <person name="Hemp J."/>
            <person name="Ward L.M."/>
            <person name="Pace L.A."/>
            <person name="Fischer W.W."/>
        </authorList>
    </citation>
    <scope>NUCLEOTIDE SEQUENCE [LARGE SCALE GENOMIC DNA]</scope>
    <source>
        <strain evidence="2 3">GOMI-1</strain>
    </source>
</reference>
<dbReference type="Proteomes" id="UP000050514">
    <property type="component" value="Unassembled WGS sequence"/>
</dbReference>
<gene>
    <name evidence="2" type="ORF">AC812_02145</name>
</gene>
<keyword evidence="1" id="KW-0808">Transferase</keyword>
<dbReference type="GO" id="GO:0008476">
    <property type="term" value="F:protein-tyrosine sulfotransferase activity"/>
    <property type="evidence" value="ECO:0007669"/>
    <property type="project" value="InterPro"/>
</dbReference>
<dbReference type="OrthoDB" id="9804504at2"/>
<keyword evidence="3" id="KW-1185">Reference proteome</keyword>